<proteinExistence type="predicted"/>
<organism evidence="1 2">
    <name type="scientific">Microbacterium kribbense</name>
    <dbReference type="NCBI Taxonomy" id="433645"/>
    <lineage>
        <taxon>Bacteria</taxon>
        <taxon>Bacillati</taxon>
        <taxon>Actinomycetota</taxon>
        <taxon>Actinomycetes</taxon>
        <taxon>Micrococcales</taxon>
        <taxon>Microbacteriaceae</taxon>
        <taxon>Microbacterium</taxon>
    </lineage>
</organism>
<dbReference type="EMBL" id="BAABAF010000014">
    <property type="protein sequence ID" value="GAA3777546.1"/>
    <property type="molecule type" value="Genomic_DNA"/>
</dbReference>
<evidence type="ECO:0000313" key="1">
    <source>
        <dbReference type="EMBL" id="GAA3777546.1"/>
    </source>
</evidence>
<sequence>MEDVDRDELISRLRVIEGQPLSERAEAYVALHDRLARELDSGPATPPQP</sequence>
<dbReference type="Proteomes" id="UP001500540">
    <property type="component" value="Unassembled WGS sequence"/>
</dbReference>
<evidence type="ECO:0000313" key="2">
    <source>
        <dbReference type="Proteomes" id="UP001500540"/>
    </source>
</evidence>
<accession>A0ABP7GY50</accession>
<name>A0ABP7GY50_9MICO</name>
<keyword evidence="2" id="KW-1185">Reference proteome</keyword>
<dbReference type="RefSeq" id="WP_344785277.1">
    <property type="nucleotide sequence ID" value="NZ_BAABAF010000014.1"/>
</dbReference>
<comment type="caution">
    <text evidence="1">The sequence shown here is derived from an EMBL/GenBank/DDBJ whole genome shotgun (WGS) entry which is preliminary data.</text>
</comment>
<protein>
    <submittedName>
        <fullName evidence="1">Uncharacterized protein</fullName>
    </submittedName>
</protein>
<gene>
    <name evidence="1" type="ORF">GCM10022240_31130</name>
</gene>
<reference evidence="2" key="1">
    <citation type="journal article" date="2019" name="Int. J. Syst. Evol. Microbiol.">
        <title>The Global Catalogue of Microorganisms (GCM) 10K type strain sequencing project: providing services to taxonomists for standard genome sequencing and annotation.</title>
        <authorList>
            <consortium name="The Broad Institute Genomics Platform"/>
            <consortium name="The Broad Institute Genome Sequencing Center for Infectious Disease"/>
            <person name="Wu L."/>
            <person name="Ma J."/>
        </authorList>
    </citation>
    <scope>NUCLEOTIDE SEQUENCE [LARGE SCALE GENOMIC DNA]</scope>
    <source>
        <strain evidence="2">JCM 16950</strain>
    </source>
</reference>